<evidence type="ECO:0000313" key="1">
    <source>
        <dbReference type="EMBL" id="MCI12791.1"/>
    </source>
</evidence>
<comment type="caution">
    <text evidence="1">The sequence shown here is derived from an EMBL/GenBank/DDBJ whole genome shotgun (WGS) entry which is preliminary data.</text>
</comment>
<name>A0A392PL31_9FABA</name>
<evidence type="ECO:0000313" key="2">
    <source>
        <dbReference type="Proteomes" id="UP000265520"/>
    </source>
</evidence>
<dbReference type="Proteomes" id="UP000265520">
    <property type="component" value="Unassembled WGS sequence"/>
</dbReference>
<organism evidence="1 2">
    <name type="scientific">Trifolium medium</name>
    <dbReference type="NCBI Taxonomy" id="97028"/>
    <lineage>
        <taxon>Eukaryota</taxon>
        <taxon>Viridiplantae</taxon>
        <taxon>Streptophyta</taxon>
        <taxon>Embryophyta</taxon>
        <taxon>Tracheophyta</taxon>
        <taxon>Spermatophyta</taxon>
        <taxon>Magnoliopsida</taxon>
        <taxon>eudicotyledons</taxon>
        <taxon>Gunneridae</taxon>
        <taxon>Pentapetalae</taxon>
        <taxon>rosids</taxon>
        <taxon>fabids</taxon>
        <taxon>Fabales</taxon>
        <taxon>Fabaceae</taxon>
        <taxon>Papilionoideae</taxon>
        <taxon>50 kb inversion clade</taxon>
        <taxon>NPAAA clade</taxon>
        <taxon>Hologalegina</taxon>
        <taxon>IRL clade</taxon>
        <taxon>Trifolieae</taxon>
        <taxon>Trifolium</taxon>
    </lineage>
</organism>
<keyword evidence="2" id="KW-1185">Reference proteome</keyword>
<accession>A0A392PL31</accession>
<proteinExistence type="predicted"/>
<sequence>MRCHKFVSVENILVETTSLYKLDIAMAHQWDWCFFALPCGTADSSLLEPSGLRAHGGA</sequence>
<dbReference type="EMBL" id="LXQA010085579">
    <property type="protein sequence ID" value="MCI12791.1"/>
    <property type="molecule type" value="Genomic_DNA"/>
</dbReference>
<protein>
    <submittedName>
        <fullName evidence="1">Uncharacterized protein</fullName>
    </submittedName>
</protein>
<reference evidence="1 2" key="1">
    <citation type="journal article" date="2018" name="Front. Plant Sci.">
        <title>Red Clover (Trifolium pratense) and Zigzag Clover (T. medium) - A Picture of Genomic Similarities and Differences.</title>
        <authorList>
            <person name="Dluhosova J."/>
            <person name="Istvanek J."/>
            <person name="Nedelnik J."/>
            <person name="Repkova J."/>
        </authorList>
    </citation>
    <scope>NUCLEOTIDE SEQUENCE [LARGE SCALE GENOMIC DNA]</scope>
    <source>
        <strain evidence="2">cv. 10/8</strain>
        <tissue evidence="1">Leaf</tissue>
    </source>
</reference>
<dbReference type="AlphaFoldDB" id="A0A392PL31"/>